<gene>
    <name evidence="1" type="ORF">AVEN_29707_1</name>
</gene>
<proteinExistence type="predicted"/>
<sequence length="78" mass="9268">MSRDRLHEAGGRDRLRSSELDGWYVEYPPHPWGLPPILLNFQKPDSSVQIYSDRDRGKRSRNTNFAAFEENRYEIFLI</sequence>
<reference evidence="1 2" key="1">
    <citation type="journal article" date="2019" name="Sci. Rep.">
        <title>Orb-weaving spider Araneus ventricosus genome elucidates the spidroin gene catalogue.</title>
        <authorList>
            <person name="Kono N."/>
            <person name="Nakamura H."/>
            <person name="Ohtoshi R."/>
            <person name="Moran D.A.P."/>
            <person name="Shinohara A."/>
            <person name="Yoshida Y."/>
            <person name="Fujiwara M."/>
            <person name="Mori M."/>
            <person name="Tomita M."/>
            <person name="Arakawa K."/>
        </authorList>
    </citation>
    <scope>NUCLEOTIDE SEQUENCE [LARGE SCALE GENOMIC DNA]</scope>
</reference>
<dbReference type="AlphaFoldDB" id="A0A4Y2WSL7"/>
<dbReference type="Proteomes" id="UP000499080">
    <property type="component" value="Unassembled WGS sequence"/>
</dbReference>
<keyword evidence="2" id="KW-1185">Reference proteome</keyword>
<comment type="caution">
    <text evidence="1">The sequence shown here is derived from an EMBL/GenBank/DDBJ whole genome shotgun (WGS) entry which is preliminary data.</text>
</comment>
<evidence type="ECO:0000313" key="1">
    <source>
        <dbReference type="EMBL" id="GBO39450.1"/>
    </source>
</evidence>
<accession>A0A4Y2WSL7</accession>
<protein>
    <submittedName>
        <fullName evidence="1">Uncharacterized protein</fullName>
    </submittedName>
</protein>
<evidence type="ECO:0000313" key="2">
    <source>
        <dbReference type="Proteomes" id="UP000499080"/>
    </source>
</evidence>
<organism evidence="1 2">
    <name type="scientific">Araneus ventricosus</name>
    <name type="common">Orbweaver spider</name>
    <name type="synonym">Epeira ventricosa</name>
    <dbReference type="NCBI Taxonomy" id="182803"/>
    <lineage>
        <taxon>Eukaryota</taxon>
        <taxon>Metazoa</taxon>
        <taxon>Ecdysozoa</taxon>
        <taxon>Arthropoda</taxon>
        <taxon>Chelicerata</taxon>
        <taxon>Arachnida</taxon>
        <taxon>Araneae</taxon>
        <taxon>Araneomorphae</taxon>
        <taxon>Entelegynae</taxon>
        <taxon>Araneoidea</taxon>
        <taxon>Araneidae</taxon>
        <taxon>Araneus</taxon>
    </lineage>
</organism>
<name>A0A4Y2WSL7_ARAVE</name>
<dbReference type="EMBL" id="BGPR01064483">
    <property type="protein sequence ID" value="GBO39450.1"/>
    <property type="molecule type" value="Genomic_DNA"/>
</dbReference>